<reference evidence="3" key="1">
    <citation type="journal article" date="2019" name="Int. J. Syst. Evol. Microbiol.">
        <title>The Global Catalogue of Microorganisms (GCM) 10K type strain sequencing project: providing services to taxonomists for standard genome sequencing and annotation.</title>
        <authorList>
            <consortium name="The Broad Institute Genomics Platform"/>
            <consortium name="The Broad Institute Genome Sequencing Center for Infectious Disease"/>
            <person name="Wu L."/>
            <person name="Ma J."/>
        </authorList>
    </citation>
    <scope>NUCLEOTIDE SEQUENCE [LARGE SCALE GENOMIC DNA]</scope>
    <source>
        <strain evidence="3">CCUG 59129</strain>
    </source>
</reference>
<keyword evidence="1" id="KW-1133">Transmembrane helix</keyword>
<keyword evidence="3" id="KW-1185">Reference proteome</keyword>
<keyword evidence="1" id="KW-0472">Membrane</keyword>
<protein>
    <submittedName>
        <fullName evidence="2">Uncharacterized protein</fullName>
    </submittedName>
</protein>
<feature type="transmembrane region" description="Helical" evidence="1">
    <location>
        <begin position="6"/>
        <end position="30"/>
    </location>
</feature>
<accession>A0ABW3HSW5</accession>
<evidence type="ECO:0000313" key="3">
    <source>
        <dbReference type="Proteomes" id="UP001596989"/>
    </source>
</evidence>
<dbReference type="RefSeq" id="WP_377565199.1">
    <property type="nucleotide sequence ID" value="NZ_JBHTJZ010000022.1"/>
</dbReference>
<sequence length="42" mass="4511">MTERSPMPFVASLMIGLVLLTLIPVIGSLLQARCQISRGHGC</sequence>
<proteinExistence type="predicted"/>
<keyword evidence="1" id="KW-0812">Transmembrane</keyword>
<gene>
    <name evidence="2" type="ORF">ACFQ2I_14555</name>
</gene>
<name>A0ABW3HSW5_9BACL</name>
<comment type="caution">
    <text evidence="2">The sequence shown here is derived from an EMBL/GenBank/DDBJ whole genome shotgun (WGS) entry which is preliminary data.</text>
</comment>
<evidence type="ECO:0000313" key="2">
    <source>
        <dbReference type="EMBL" id="MFD0960610.1"/>
    </source>
</evidence>
<evidence type="ECO:0000256" key="1">
    <source>
        <dbReference type="SAM" id="Phobius"/>
    </source>
</evidence>
<dbReference type="Proteomes" id="UP001596989">
    <property type="component" value="Unassembled WGS sequence"/>
</dbReference>
<organism evidence="2 3">
    <name type="scientific">Paenibacillus chungangensis</name>
    <dbReference type="NCBI Taxonomy" id="696535"/>
    <lineage>
        <taxon>Bacteria</taxon>
        <taxon>Bacillati</taxon>
        <taxon>Bacillota</taxon>
        <taxon>Bacilli</taxon>
        <taxon>Bacillales</taxon>
        <taxon>Paenibacillaceae</taxon>
        <taxon>Paenibacillus</taxon>
    </lineage>
</organism>
<dbReference type="EMBL" id="JBHTJZ010000022">
    <property type="protein sequence ID" value="MFD0960610.1"/>
    <property type="molecule type" value="Genomic_DNA"/>
</dbReference>